<dbReference type="AlphaFoldDB" id="A0AAU8DS09"/>
<reference evidence="2" key="1">
    <citation type="submission" date="2024-05" db="EMBL/GenBank/DDBJ databases">
        <authorList>
            <person name="Cai S.Y."/>
            <person name="Jin L.M."/>
            <person name="Li H.R."/>
        </authorList>
    </citation>
    <scope>NUCLEOTIDE SEQUENCE</scope>
    <source>
        <strain evidence="2">A5-74</strain>
    </source>
</reference>
<proteinExistence type="predicted"/>
<dbReference type="InterPro" id="IPR032466">
    <property type="entry name" value="Metal_Hydrolase"/>
</dbReference>
<sequence length="540" mass="56107">MLSVRPTLFRHPRIHLGSVGSPPVTGLLVLDGQVIAAGDAAGLASSSPTSLVVDLPGAAVVPGLIDAHIHSLSYARGLGEVDLRSSATLAECLQRVADHAARLAPDDWFTGGHWDSNRWDVAVQPDRHALDTVTGSRPAILDSLDGHTIWANTAALAAAGIDADTPDPVGGEIVRDAGGSPTGILRETACGLITTVAPAATAERTVADLAAAQRRLLAFGVTAIHDIDGEDALAGYRTLHARGALVVRVAKAIPYRALQAAIDEGRRTGSGDERLRTGPVKLFSDGALGSRTCHMCRPFTDTGTTGIAVMSEETLWEATALALRNGIGVATHAIGDRANQIVLDVYERARHEGLLTDGLRVSIEHAQYLRPTDAHRLARLGVIASMQPTHCTTDWDLADRVLVGHDLLPYAWRSVLAAGGTLAFGSDAPIESPNPFLALHAAVTRTRLDGTPPGGWRTQEAVSPAEALAAHTVGGARAIGRADDLGSLTPGHLADLVCVDTDPVPEATGDPAADRAAIDAIACTAVLGTWSAGELAFGSV</sequence>
<dbReference type="Gene3D" id="3.20.20.140">
    <property type="entry name" value="Metal-dependent hydrolases"/>
    <property type="match status" value="1"/>
</dbReference>
<dbReference type="Gene3D" id="2.30.40.10">
    <property type="entry name" value="Urease, subunit C, domain 1"/>
    <property type="match status" value="1"/>
</dbReference>
<organism evidence="2">
    <name type="scientific">Nakamurella sp. A5-74</name>
    <dbReference type="NCBI Taxonomy" id="3158264"/>
    <lineage>
        <taxon>Bacteria</taxon>
        <taxon>Bacillati</taxon>
        <taxon>Actinomycetota</taxon>
        <taxon>Actinomycetes</taxon>
        <taxon>Nakamurellales</taxon>
        <taxon>Nakamurellaceae</taxon>
        <taxon>Nakamurella</taxon>
    </lineage>
</organism>
<evidence type="ECO:0000313" key="2">
    <source>
        <dbReference type="EMBL" id="XCG65088.1"/>
    </source>
</evidence>
<dbReference type="PANTHER" id="PTHR22642:SF2">
    <property type="entry name" value="PROTEIN LONG AFTER FAR-RED 3"/>
    <property type="match status" value="1"/>
</dbReference>
<dbReference type="RefSeq" id="WP_353650699.1">
    <property type="nucleotide sequence ID" value="NZ_CP159218.1"/>
</dbReference>
<dbReference type="EC" id="3.5.-.-" evidence="2"/>
<accession>A0AAU8DS09</accession>
<protein>
    <submittedName>
        <fullName evidence="2">Amidohydrolase</fullName>
        <ecNumber evidence="2">3.5.-.-</ecNumber>
    </submittedName>
</protein>
<dbReference type="GO" id="GO:0016810">
    <property type="term" value="F:hydrolase activity, acting on carbon-nitrogen (but not peptide) bonds"/>
    <property type="evidence" value="ECO:0007669"/>
    <property type="project" value="InterPro"/>
</dbReference>
<dbReference type="EMBL" id="CP159218">
    <property type="protein sequence ID" value="XCG65088.1"/>
    <property type="molecule type" value="Genomic_DNA"/>
</dbReference>
<name>A0AAU8DS09_9ACTN</name>
<keyword evidence="2" id="KW-0378">Hydrolase</keyword>
<dbReference type="SUPFAM" id="SSF51556">
    <property type="entry name" value="Metallo-dependent hydrolases"/>
    <property type="match status" value="1"/>
</dbReference>
<dbReference type="InterPro" id="IPR013108">
    <property type="entry name" value="Amidohydro_3"/>
</dbReference>
<dbReference type="InterPro" id="IPR011059">
    <property type="entry name" value="Metal-dep_hydrolase_composite"/>
</dbReference>
<dbReference type="Gene3D" id="3.10.310.70">
    <property type="match status" value="1"/>
</dbReference>
<dbReference type="SUPFAM" id="SSF51338">
    <property type="entry name" value="Composite domain of metallo-dependent hydrolases"/>
    <property type="match status" value="1"/>
</dbReference>
<dbReference type="InterPro" id="IPR033932">
    <property type="entry name" value="YtcJ-like"/>
</dbReference>
<dbReference type="CDD" id="cd01300">
    <property type="entry name" value="YtcJ_like"/>
    <property type="match status" value="1"/>
</dbReference>
<dbReference type="PANTHER" id="PTHR22642">
    <property type="entry name" value="IMIDAZOLONEPROPIONASE"/>
    <property type="match status" value="1"/>
</dbReference>
<feature type="domain" description="Amidohydrolase 3" evidence="1">
    <location>
        <begin position="52"/>
        <end position="535"/>
    </location>
</feature>
<dbReference type="Pfam" id="PF07969">
    <property type="entry name" value="Amidohydro_3"/>
    <property type="match status" value="1"/>
</dbReference>
<gene>
    <name evidence="2" type="ORF">ABLG96_07260</name>
</gene>
<evidence type="ECO:0000259" key="1">
    <source>
        <dbReference type="Pfam" id="PF07969"/>
    </source>
</evidence>